<evidence type="ECO:0000259" key="1">
    <source>
        <dbReference type="Pfam" id="PF05076"/>
    </source>
</evidence>
<sequence>MDDAPGWSAIDAACARIYGDEKPQHWGTLLKWSLGGEDPLDGVSAYTRTEPVPHWHYVSYGMSELYDKESEDADASGWGFEFTFRLVRRADQTEAPIWPANLMQNLARYVIQTGNWFAPGHHIDANGPIAADSADSLIRTLAFIQDPELGEIDTPNGAVQFLQLVGLTPDEYEAAAEWHTQALLALFEPRMPLSVTDIDRTSLLTPELLEQVRAGVERDGSNSGELMVDVAEWDLSEGVTLRFGTKPAERIGRTLRGRLPFGYGLLVASAEQAVGFLPADQFSAEQSQDGILTVAIPEAALDEVVAAFRPVAGRTPVASLPGVTIEIV</sequence>
<dbReference type="AlphaFoldDB" id="A0A1W2DJV5"/>
<dbReference type="PIRSF" id="PIRSF038192">
    <property type="entry name" value="Txn_reg_BtrU_prd"/>
    <property type="match status" value="1"/>
</dbReference>
<dbReference type="PANTHER" id="PTHR10928:SF2">
    <property type="entry name" value="SUPPRESSOR OF FUSED HOMOLOG"/>
    <property type="match status" value="1"/>
</dbReference>
<dbReference type="InterPro" id="IPR007768">
    <property type="entry name" value="Suppressor_of_fused"/>
</dbReference>
<name>A0A1W2DJV5_KIBAR</name>
<dbReference type="EMBL" id="FWXV01000002">
    <property type="protein sequence ID" value="SMC97739.1"/>
    <property type="molecule type" value="Genomic_DNA"/>
</dbReference>
<dbReference type="Proteomes" id="UP000192674">
    <property type="component" value="Unassembled WGS sequence"/>
</dbReference>
<protein>
    <submittedName>
        <fullName evidence="2">Suppressor of fused protein (SUFU)</fullName>
    </submittedName>
</protein>
<dbReference type="GO" id="GO:0005737">
    <property type="term" value="C:cytoplasm"/>
    <property type="evidence" value="ECO:0007669"/>
    <property type="project" value="TreeGrafter"/>
</dbReference>
<gene>
    <name evidence="2" type="ORF">SAMN05661093_03465</name>
</gene>
<dbReference type="PANTHER" id="PTHR10928">
    <property type="entry name" value="SUPPRESSOR OF FUSED"/>
    <property type="match status" value="1"/>
</dbReference>
<dbReference type="InterPro" id="IPR017429">
    <property type="entry name" value="Suppressor_of_fused_bac"/>
</dbReference>
<reference evidence="2 3" key="1">
    <citation type="submission" date="2017-04" db="EMBL/GenBank/DDBJ databases">
        <authorList>
            <person name="Afonso C.L."/>
            <person name="Miller P.J."/>
            <person name="Scott M.A."/>
            <person name="Spackman E."/>
            <person name="Goraichik I."/>
            <person name="Dimitrov K.M."/>
            <person name="Suarez D.L."/>
            <person name="Swayne D.E."/>
        </authorList>
    </citation>
    <scope>NUCLEOTIDE SEQUENCE [LARGE SCALE GENOMIC DNA]</scope>
    <source>
        <strain evidence="2 3">DSM 43828</strain>
    </source>
</reference>
<evidence type="ECO:0000313" key="3">
    <source>
        <dbReference type="Proteomes" id="UP000192674"/>
    </source>
</evidence>
<proteinExistence type="predicted"/>
<dbReference type="SUPFAM" id="SSF103359">
    <property type="entry name" value="Suppressor of Fused, N-terminal domain"/>
    <property type="match status" value="1"/>
</dbReference>
<dbReference type="Pfam" id="PF05076">
    <property type="entry name" value="SUFU"/>
    <property type="match status" value="1"/>
</dbReference>
<dbReference type="RefSeq" id="WP_084427452.1">
    <property type="nucleotide sequence ID" value="NZ_FWXV01000002.1"/>
</dbReference>
<dbReference type="OrthoDB" id="9023549at2"/>
<organism evidence="2 3">
    <name type="scientific">Kibdelosporangium aridum</name>
    <dbReference type="NCBI Taxonomy" id="2030"/>
    <lineage>
        <taxon>Bacteria</taxon>
        <taxon>Bacillati</taxon>
        <taxon>Actinomycetota</taxon>
        <taxon>Actinomycetes</taxon>
        <taxon>Pseudonocardiales</taxon>
        <taxon>Pseudonocardiaceae</taxon>
        <taxon>Kibdelosporangium</taxon>
    </lineage>
</organism>
<dbReference type="InterPro" id="IPR020941">
    <property type="entry name" value="SUFU-like_domain"/>
</dbReference>
<keyword evidence="3" id="KW-1185">Reference proteome</keyword>
<evidence type="ECO:0000313" key="2">
    <source>
        <dbReference type="EMBL" id="SMC97739.1"/>
    </source>
</evidence>
<accession>A0A1W2DJV5</accession>
<dbReference type="InterPro" id="IPR037181">
    <property type="entry name" value="SUFU_N"/>
</dbReference>
<feature type="domain" description="Suppressor of fused-like" evidence="1">
    <location>
        <begin position="36"/>
        <end position="200"/>
    </location>
</feature>